<accession>K0J089</accession>
<dbReference type="KEGG" id="axl:AXY_20920"/>
<dbReference type="Proteomes" id="UP000006294">
    <property type="component" value="Chromosome"/>
</dbReference>
<dbReference type="AlphaFoldDB" id="K0J089"/>
<dbReference type="eggNOG" id="COG4698">
    <property type="taxonomic scope" value="Bacteria"/>
</dbReference>
<feature type="transmembrane region" description="Helical" evidence="1">
    <location>
        <begin position="16"/>
        <end position="37"/>
    </location>
</feature>
<keyword evidence="3" id="KW-1185">Reference proteome</keyword>
<evidence type="ECO:0008006" key="4">
    <source>
        <dbReference type="Google" id="ProtNLM"/>
    </source>
</evidence>
<gene>
    <name evidence="2" type="ordered locus">AXY_20920</name>
</gene>
<name>K0J089_AMPXN</name>
<dbReference type="InterPro" id="IPR018672">
    <property type="entry name" value="DUF2140"/>
</dbReference>
<dbReference type="EMBL" id="AP012050">
    <property type="protein sequence ID" value="BAM48224.1"/>
    <property type="molecule type" value="Genomic_DNA"/>
</dbReference>
<evidence type="ECO:0000256" key="1">
    <source>
        <dbReference type="SAM" id="Phobius"/>
    </source>
</evidence>
<keyword evidence="1" id="KW-0812">Transmembrane</keyword>
<organism evidence="2 3">
    <name type="scientific">Amphibacillus xylanus (strain ATCC 51415 / DSM 6626 / JCM 7361 / LMG 17667 / NBRC 15112 / Ep01)</name>
    <dbReference type="NCBI Taxonomy" id="698758"/>
    <lineage>
        <taxon>Bacteria</taxon>
        <taxon>Bacillati</taxon>
        <taxon>Bacillota</taxon>
        <taxon>Bacilli</taxon>
        <taxon>Bacillales</taxon>
        <taxon>Bacillaceae</taxon>
        <taxon>Amphibacillus</taxon>
    </lineage>
</organism>
<evidence type="ECO:0000313" key="3">
    <source>
        <dbReference type="Proteomes" id="UP000006294"/>
    </source>
</evidence>
<evidence type="ECO:0000313" key="2">
    <source>
        <dbReference type="EMBL" id="BAM48224.1"/>
    </source>
</evidence>
<sequence length="216" mass="24313">MLSKVGDHVKNRNWQMYFLILFGINIVAITVFAVIIFTTPPKSDPLPNPVVIDEPGAEFKVQATKGDLNQLINDYLDQVLQSDSARFSVHIDQDLHLFGSFSAFGVSLPINIRMDPVVQKNGDLVLLVTEMSLGLLNLPKDRILHYFNKQVDSPDWLYFDSKNEQIYVAVTQIDIQSNFRFSVQELDLTDENISFSIKVPRSGAIAPKDNPSQSNS</sequence>
<dbReference type="STRING" id="698758.AXY_20920"/>
<protein>
    <recommendedName>
        <fullName evidence="4">DUF2140 family protein</fullName>
    </recommendedName>
</protein>
<proteinExistence type="predicted"/>
<reference evidence="2 3" key="1">
    <citation type="submission" date="2011-01" db="EMBL/GenBank/DDBJ databases">
        <title>Whole genome sequence of Amphibacillus xylinus NBRC 15112.</title>
        <authorList>
            <person name="Nakazawa H."/>
            <person name="Katano Y."/>
            <person name="Nakamura S."/>
            <person name="Sasagawa M."/>
            <person name="Fukada J."/>
            <person name="Arai T."/>
            <person name="Sasakura N."/>
            <person name="Mochizuki D."/>
            <person name="Hosoyama A."/>
            <person name="Harada K."/>
            <person name="Horikawa H."/>
            <person name="Kato Y."/>
            <person name="Harada T."/>
            <person name="Sasaki K."/>
            <person name="Sekiguchi M."/>
            <person name="Hodoyama M."/>
            <person name="Nishiko R."/>
            <person name="Narita H."/>
            <person name="Hanamaki A."/>
            <person name="Hata C."/>
            <person name="Konno Y."/>
            <person name="Niimura Y."/>
            <person name="Yamazaki S."/>
            <person name="Fujita N."/>
        </authorList>
    </citation>
    <scope>NUCLEOTIDE SEQUENCE [LARGE SCALE GENOMIC DNA]</scope>
    <source>
        <strain evidence="3">ATCC 51415 / DSM 6626 / JCM 7361 / LMG 17667 / NBRC 15112 / Ep01</strain>
    </source>
</reference>
<keyword evidence="1" id="KW-0472">Membrane</keyword>
<dbReference type="Pfam" id="PF09911">
    <property type="entry name" value="DUF2140"/>
    <property type="match status" value="1"/>
</dbReference>
<keyword evidence="1" id="KW-1133">Transmembrane helix</keyword>
<dbReference type="HOGENOM" id="CLU_098230_0_0_9"/>